<evidence type="ECO:0000313" key="3">
    <source>
        <dbReference type="Proteomes" id="UP000823786"/>
    </source>
</evidence>
<reference evidence="2 3" key="1">
    <citation type="submission" date="2021-03" db="EMBL/GenBank/DDBJ databases">
        <title>Genomic Encyclopedia of Type Strains, Phase IV (KMG-IV): sequencing the most valuable type-strain genomes for metagenomic binning, comparative biology and taxonomic classification.</title>
        <authorList>
            <person name="Goeker M."/>
        </authorList>
    </citation>
    <scope>NUCLEOTIDE SEQUENCE [LARGE SCALE GENOMIC DNA]</scope>
    <source>
        <strain evidence="2 3">DSM 26427</strain>
    </source>
</reference>
<proteinExistence type="predicted"/>
<dbReference type="EMBL" id="JAGGJV010000005">
    <property type="protein sequence ID" value="MBP1859811.1"/>
    <property type="molecule type" value="Genomic_DNA"/>
</dbReference>
<feature type="region of interest" description="Disordered" evidence="1">
    <location>
        <begin position="1"/>
        <end position="20"/>
    </location>
</feature>
<organism evidence="2 3">
    <name type="scientific">Rhizobium herbae</name>
    <dbReference type="NCBI Taxonomy" id="508661"/>
    <lineage>
        <taxon>Bacteria</taxon>
        <taxon>Pseudomonadati</taxon>
        <taxon>Pseudomonadota</taxon>
        <taxon>Alphaproteobacteria</taxon>
        <taxon>Hyphomicrobiales</taxon>
        <taxon>Rhizobiaceae</taxon>
        <taxon>Rhizobium/Agrobacterium group</taxon>
        <taxon>Rhizobium</taxon>
    </lineage>
</organism>
<gene>
    <name evidence="2" type="ORF">J2Z75_003328</name>
</gene>
<comment type="caution">
    <text evidence="2">The sequence shown here is derived from an EMBL/GenBank/DDBJ whole genome shotgun (WGS) entry which is preliminary data.</text>
</comment>
<accession>A0ABS4EPD2</accession>
<name>A0ABS4EPD2_9HYPH</name>
<protein>
    <submittedName>
        <fullName evidence="2">Uncharacterized protein</fullName>
    </submittedName>
</protein>
<evidence type="ECO:0000313" key="2">
    <source>
        <dbReference type="EMBL" id="MBP1859811.1"/>
    </source>
</evidence>
<evidence type="ECO:0000256" key="1">
    <source>
        <dbReference type="SAM" id="MobiDB-lite"/>
    </source>
</evidence>
<sequence length="119" mass="13529">MIRHKHMGEQLTSDPDKTEQVNTKLIHITPGARKFIREATAGFMKLRQSGAELARCVREAESAAPDETYRKLFLSLVMLAYEHPIYGNDDLRELAVKKFSEMAASVFLEVDDPKRQGVH</sequence>
<keyword evidence="3" id="KW-1185">Reference proteome</keyword>
<dbReference type="Proteomes" id="UP000823786">
    <property type="component" value="Unassembled WGS sequence"/>
</dbReference>